<protein>
    <submittedName>
        <fullName evidence="1">Uncharacterized protein</fullName>
    </submittedName>
</protein>
<accession>A0AAE4YXA9</accession>
<dbReference type="AlphaFoldDB" id="A0AAE4YXA9"/>
<dbReference type="RefSeq" id="WP_164566572.1">
    <property type="nucleotide sequence ID" value="NZ_WUFC01000046.1"/>
</dbReference>
<gene>
    <name evidence="1" type="ORF">GR217_34470</name>
</gene>
<proteinExistence type="predicted"/>
<sequence>MSLIPPSPVTHPGALAYLDFVGGVYEFDGAASTLATIFDGTDGSGFDASGMGVFEANANRPQATTALRSAVYAALADGLTFVFEMDYGGDIDDGPLVIMCQATTLDASTHYIEAYTDETFQADDKDSWYASATAYAAAGIDPTGIIRTAFTFNRPNGSDFEAEVAHNGTAAQMLDPPGYDESTMLTALGAMFFGGDDGEFWYFHTARFRKIEIYPAMTSAAMLVASAEGLALSIAGAPIAEAMVGLAYFGFTVQAQGGVPPYTYSVHSGSLPAGLTLDSSTGVISGTPSATGVSSGIVIRATDDDGGTADLDAFTITVRNVLAGLTHSSRTLTSGTSFTKSAVDFGPADSSRIIAVALAVESDGSKTITGVTIGGVTATKAVSGGATDNTFAIWFAAVPTGTSGDVVVTTSSGSSYLYLFAYALYGLASVADTDKQTRVSGGLTYGVTIDVPDDSIGLALWFAPNATGATWANIEERAALNNGTDQRCETAMSPYDTAASVAVGVTATGSNALGTLLAVAFQ</sequence>
<dbReference type="GO" id="GO:0016020">
    <property type="term" value="C:membrane"/>
    <property type="evidence" value="ECO:0007669"/>
    <property type="project" value="InterPro"/>
</dbReference>
<evidence type="ECO:0000313" key="2">
    <source>
        <dbReference type="Proteomes" id="UP000661163"/>
    </source>
</evidence>
<evidence type="ECO:0000313" key="1">
    <source>
        <dbReference type="EMBL" id="NEI52726.1"/>
    </source>
</evidence>
<dbReference type="GO" id="GO:0005509">
    <property type="term" value="F:calcium ion binding"/>
    <property type="evidence" value="ECO:0007669"/>
    <property type="project" value="InterPro"/>
</dbReference>
<comment type="caution">
    <text evidence="1">The sequence shown here is derived from an EMBL/GenBank/DDBJ whole genome shotgun (WGS) entry which is preliminary data.</text>
</comment>
<dbReference type="Pfam" id="PF05345">
    <property type="entry name" value="He_PIG"/>
    <property type="match status" value="1"/>
</dbReference>
<dbReference type="InterPro" id="IPR013783">
    <property type="entry name" value="Ig-like_fold"/>
</dbReference>
<dbReference type="InterPro" id="IPR015919">
    <property type="entry name" value="Cadherin-like_sf"/>
</dbReference>
<dbReference type="Proteomes" id="UP000661163">
    <property type="component" value="Unassembled WGS sequence"/>
</dbReference>
<dbReference type="SUPFAM" id="SSF49313">
    <property type="entry name" value="Cadherin-like"/>
    <property type="match status" value="1"/>
</dbReference>
<dbReference type="Gene3D" id="2.60.40.10">
    <property type="entry name" value="Immunoglobulins"/>
    <property type="match status" value="1"/>
</dbReference>
<organism evidence="1 2">
    <name type="scientific">Rhizobium ruizarguesonis</name>
    <dbReference type="NCBI Taxonomy" id="2081791"/>
    <lineage>
        <taxon>Bacteria</taxon>
        <taxon>Pseudomonadati</taxon>
        <taxon>Pseudomonadota</taxon>
        <taxon>Alphaproteobacteria</taxon>
        <taxon>Hyphomicrobiales</taxon>
        <taxon>Rhizobiaceae</taxon>
        <taxon>Rhizobium/Agrobacterium group</taxon>
        <taxon>Rhizobium</taxon>
    </lineage>
</organism>
<reference evidence="1 2" key="1">
    <citation type="submission" date="2019-12" db="EMBL/GenBank/DDBJ databases">
        <title>Rhizobium genotypes associated with high levels of biological nitrogen fixation by grain legumes in a temperate-maritime cropping system.</title>
        <authorList>
            <person name="Maluk M."/>
            <person name="Francesc Ferrando Molina F."/>
            <person name="Lopez Del Egido L."/>
            <person name="Lafos M."/>
            <person name="Langarica-Fuentes A."/>
            <person name="Gebre Yohannes G."/>
            <person name="Young M.W."/>
            <person name="Martin P."/>
            <person name="Gantlett R."/>
            <person name="Kenicer G."/>
            <person name="Hawes C."/>
            <person name="Begg G.S."/>
            <person name="Quilliam R.S."/>
            <person name="Squire G.R."/>
            <person name="Poole P.S."/>
            <person name="Young P.W."/>
            <person name="Iannetta P.M."/>
            <person name="James E.K."/>
        </authorList>
    </citation>
    <scope>NUCLEOTIDE SEQUENCE [LARGE SCALE GENOMIC DNA]</scope>
    <source>
        <strain evidence="1 2">JHI985</strain>
    </source>
</reference>
<dbReference type="EMBL" id="WUFC01000046">
    <property type="protein sequence ID" value="NEI52726.1"/>
    <property type="molecule type" value="Genomic_DNA"/>
</dbReference>
<name>A0AAE4YXA9_9HYPH</name>